<dbReference type="Gene3D" id="2.60.260.40">
    <property type="entry name" value="q5lls5 like domains"/>
    <property type="match status" value="1"/>
</dbReference>
<name>A0ABR5HNV5_9BURK</name>
<feature type="domain" description="Zinc finger CHCC-type" evidence="1">
    <location>
        <begin position="31"/>
        <end position="53"/>
    </location>
</feature>
<evidence type="ECO:0000259" key="1">
    <source>
        <dbReference type="Pfam" id="PF10276"/>
    </source>
</evidence>
<dbReference type="Pfam" id="PF10276">
    <property type="entry name" value="zf-CHCC"/>
    <property type="match status" value="1"/>
</dbReference>
<protein>
    <recommendedName>
        <fullName evidence="1">Zinc finger CHCC-type domain-containing protein</fullName>
    </recommendedName>
</protein>
<dbReference type="EMBL" id="LELG01000013">
    <property type="protein sequence ID" value="KMQ81071.1"/>
    <property type="molecule type" value="Genomic_DNA"/>
</dbReference>
<evidence type="ECO:0000313" key="3">
    <source>
        <dbReference type="Proteomes" id="UP000242951"/>
    </source>
</evidence>
<proteinExistence type="predicted"/>
<gene>
    <name evidence="2" type="ORF">BPMI_03071c</name>
</gene>
<accession>A0ABR5HNV5</accession>
<reference evidence="2 3" key="1">
    <citation type="submission" date="2015-06" db="EMBL/GenBank/DDBJ databases">
        <title>Comparative genomics of Burkholderia leaf nodule symbionts.</title>
        <authorList>
            <person name="Carlier A."/>
            <person name="Eberl L."/>
            <person name="Pinto-Carbo M."/>
        </authorList>
    </citation>
    <scope>NUCLEOTIDE SEQUENCE [LARGE SCALE GENOMIC DNA]</scope>
    <source>
        <strain evidence="2 3">UZHbot3</strain>
    </source>
</reference>
<dbReference type="InterPro" id="IPR019401">
    <property type="entry name" value="Znf_CHCC"/>
</dbReference>
<sequence>MSDLKKMPLVELSAKDVPAFCPNPKMQRWNTHPRVFLDVTHGEARCPYCGTRYKLKDGEILKGGH</sequence>
<comment type="caution">
    <text evidence="2">The sequence shown here is derived from an EMBL/GenBank/DDBJ whole genome shotgun (WGS) entry which is preliminary data.</text>
</comment>
<evidence type="ECO:0000313" key="2">
    <source>
        <dbReference type="EMBL" id="KMQ81071.1"/>
    </source>
</evidence>
<keyword evidence="3" id="KW-1185">Reference proteome</keyword>
<organism evidence="2 3">
    <name type="scientific">Candidatus Burkholderia pumila</name>
    <dbReference type="NCBI Taxonomy" id="1090375"/>
    <lineage>
        <taxon>Bacteria</taxon>
        <taxon>Pseudomonadati</taxon>
        <taxon>Pseudomonadota</taxon>
        <taxon>Betaproteobacteria</taxon>
        <taxon>Burkholderiales</taxon>
        <taxon>Burkholderiaceae</taxon>
        <taxon>Burkholderia</taxon>
    </lineage>
</organism>
<dbReference type="Proteomes" id="UP000242951">
    <property type="component" value="Unassembled WGS sequence"/>
</dbReference>